<sequence length="96" mass="11028">MRDNIVNTPPFLMGLSTAEENIKNTHDSYDVYVNEDFVGKKVLVTQTEKVDDIMDFLKRQGFTNLNARLDGDHFVIETNDDQGSLKETLSTYLKIR</sequence>
<dbReference type="OrthoDB" id="2934253at2"/>
<accession>A0A366XWP1</accession>
<comment type="caution">
    <text evidence="1">The sequence shown here is derived from an EMBL/GenBank/DDBJ whole genome shotgun (WGS) entry which is preliminary data.</text>
</comment>
<gene>
    <name evidence="1" type="ORF">DS031_12445</name>
</gene>
<evidence type="ECO:0000313" key="1">
    <source>
        <dbReference type="EMBL" id="RBW69189.1"/>
    </source>
</evidence>
<dbReference type="RefSeq" id="WP_113806397.1">
    <property type="nucleotide sequence ID" value="NZ_QOCW01000012.1"/>
</dbReference>
<dbReference type="AlphaFoldDB" id="A0A366XWP1"/>
<name>A0A366XWP1_9BACI</name>
<proteinExistence type="predicted"/>
<dbReference type="EMBL" id="QOCW01000012">
    <property type="protein sequence ID" value="RBW69189.1"/>
    <property type="molecule type" value="Genomic_DNA"/>
</dbReference>
<keyword evidence="2" id="KW-1185">Reference proteome</keyword>
<reference evidence="1 2" key="1">
    <citation type="submission" date="2018-07" db="EMBL/GenBank/DDBJ databases">
        <title>Lottiidibacillus patelloidae gen. nov., sp. nov., isolated from the intestinal tract of a marine limpet and the reclassification of B. taeanensis BH030017T, B. algicola KMM 3737T and B. hwajinpoensis SW-72T as genus Lottiidibacillus.</title>
        <authorList>
            <person name="Liu R."/>
            <person name="Huang Z."/>
        </authorList>
    </citation>
    <scope>NUCLEOTIDE SEQUENCE [LARGE SCALE GENOMIC DNA]</scope>
    <source>
        <strain evidence="1 2">BH030017</strain>
    </source>
</reference>
<evidence type="ECO:0000313" key="2">
    <source>
        <dbReference type="Proteomes" id="UP000253314"/>
    </source>
</evidence>
<organism evidence="1 2">
    <name type="scientific">Bacillus taeanensis</name>
    <dbReference type="NCBI Taxonomy" id="273032"/>
    <lineage>
        <taxon>Bacteria</taxon>
        <taxon>Bacillati</taxon>
        <taxon>Bacillota</taxon>
        <taxon>Bacilli</taxon>
        <taxon>Bacillales</taxon>
        <taxon>Bacillaceae</taxon>
        <taxon>Bacillus</taxon>
    </lineage>
</organism>
<dbReference type="Proteomes" id="UP000253314">
    <property type="component" value="Unassembled WGS sequence"/>
</dbReference>
<protein>
    <submittedName>
        <fullName evidence="1">Uncharacterized protein</fullName>
    </submittedName>
</protein>